<sequence length="201" mass="23928">MPLHHTMIDVLIIHIIRKRVRRNRCTINKTQEVPKKKEKKKSRATSTLQQPRCILFAKLTNRASIYIFSAASLRGDSGCRSRSWKAIFIRNGEFNYESNRAGVHNTGTIRGRWTAYIFLFYFFLFSYFKDLTTIIIDLKNNRLVIKRGFNSALKKVRILRFVIRIASRGSCWIRNLVWNLVRKKKPTRKVFFFFFLILEFQ</sequence>
<feature type="transmembrane region" description="Helical" evidence="2">
    <location>
        <begin position="113"/>
        <end position="138"/>
    </location>
</feature>
<dbReference type="EMBL" id="JADYXP020000024">
    <property type="protein sequence ID" value="KAL0101635.1"/>
    <property type="molecule type" value="Genomic_DNA"/>
</dbReference>
<dbReference type="AlphaFoldDB" id="A0AAW2EF79"/>
<evidence type="ECO:0000256" key="1">
    <source>
        <dbReference type="SAM" id="MobiDB-lite"/>
    </source>
</evidence>
<organism evidence="3 4">
    <name type="scientific">Cardiocondyla obscurior</name>
    <dbReference type="NCBI Taxonomy" id="286306"/>
    <lineage>
        <taxon>Eukaryota</taxon>
        <taxon>Metazoa</taxon>
        <taxon>Ecdysozoa</taxon>
        <taxon>Arthropoda</taxon>
        <taxon>Hexapoda</taxon>
        <taxon>Insecta</taxon>
        <taxon>Pterygota</taxon>
        <taxon>Neoptera</taxon>
        <taxon>Endopterygota</taxon>
        <taxon>Hymenoptera</taxon>
        <taxon>Apocrita</taxon>
        <taxon>Aculeata</taxon>
        <taxon>Formicoidea</taxon>
        <taxon>Formicidae</taxon>
        <taxon>Myrmicinae</taxon>
        <taxon>Cardiocondyla</taxon>
    </lineage>
</organism>
<feature type="region of interest" description="Disordered" evidence="1">
    <location>
        <begin position="26"/>
        <end position="46"/>
    </location>
</feature>
<keyword evidence="2" id="KW-0472">Membrane</keyword>
<proteinExistence type="predicted"/>
<dbReference type="Proteomes" id="UP001430953">
    <property type="component" value="Unassembled WGS sequence"/>
</dbReference>
<keyword evidence="4" id="KW-1185">Reference proteome</keyword>
<reference evidence="3 4" key="1">
    <citation type="submission" date="2023-03" db="EMBL/GenBank/DDBJ databases">
        <title>High recombination rates correlate with genetic variation in Cardiocondyla obscurior ants.</title>
        <authorList>
            <person name="Errbii M."/>
        </authorList>
    </citation>
    <scope>NUCLEOTIDE SEQUENCE [LARGE SCALE GENOMIC DNA]</scope>
    <source>
        <strain evidence="3">Alpha-2009</strain>
        <tissue evidence="3">Whole body</tissue>
    </source>
</reference>
<keyword evidence="2" id="KW-0812">Transmembrane</keyword>
<evidence type="ECO:0000313" key="3">
    <source>
        <dbReference type="EMBL" id="KAL0101635.1"/>
    </source>
</evidence>
<protein>
    <recommendedName>
        <fullName evidence="5">Ribosomal protein S11</fullName>
    </recommendedName>
</protein>
<evidence type="ECO:0008006" key="5">
    <source>
        <dbReference type="Google" id="ProtNLM"/>
    </source>
</evidence>
<gene>
    <name evidence="3" type="ORF">PUN28_019050</name>
</gene>
<accession>A0AAW2EF79</accession>
<keyword evidence="2" id="KW-1133">Transmembrane helix</keyword>
<evidence type="ECO:0000313" key="4">
    <source>
        <dbReference type="Proteomes" id="UP001430953"/>
    </source>
</evidence>
<name>A0AAW2EF79_9HYME</name>
<evidence type="ECO:0000256" key="2">
    <source>
        <dbReference type="SAM" id="Phobius"/>
    </source>
</evidence>
<comment type="caution">
    <text evidence="3">The sequence shown here is derived from an EMBL/GenBank/DDBJ whole genome shotgun (WGS) entry which is preliminary data.</text>
</comment>